<dbReference type="PROSITE" id="PS00560">
    <property type="entry name" value="CARBOXYPEPT_SER_HIS"/>
    <property type="match status" value="1"/>
</dbReference>
<dbReference type="GO" id="GO:0006508">
    <property type="term" value="P:proteolysis"/>
    <property type="evidence" value="ECO:0007669"/>
    <property type="project" value="InterPro"/>
</dbReference>
<dbReference type="GO" id="GO:0004185">
    <property type="term" value="F:serine-type carboxypeptidase activity"/>
    <property type="evidence" value="ECO:0007669"/>
    <property type="project" value="InterPro"/>
</dbReference>
<organism evidence="3 4">
    <name type="scientific">Branchiostoma belcheri</name>
    <name type="common">Amphioxus</name>
    <dbReference type="NCBI Taxonomy" id="7741"/>
    <lineage>
        <taxon>Eukaryota</taxon>
        <taxon>Metazoa</taxon>
        <taxon>Chordata</taxon>
        <taxon>Cephalochordata</taxon>
        <taxon>Leptocardii</taxon>
        <taxon>Amphioxiformes</taxon>
        <taxon>Branchiostomatidae</taxon>
        <taxon>Branchiostoma</taxon>
    </lineage>
</organism>
<dbReference type="FunFam" id="3.40.50.1820:FF:000055">
    <property type="entry name" value="Carboxypeptidase"/>
    <property type="match status" value="1"/>
</dbReference>
<dbReference type="Proteomes" id="UP000515135">
    <property type="component" value="Unplaced"/>
</dbReference>
<comment type="similarity">
    <text evidence="1">Belongs to the peptidase S10 family.</text>
</comment>
<dbReference type="KEGG" id="bbel:109473640"/>
<evidence type="ECO:0000313" key="3">
    <source>
        <dbReference type="Proteomes" id="UP000515135"/>
    </source>
</evidence>
<name>A0A6P4YIE0_BRABE</name>
<keyword evidence="3" id="KW-1185">Reference proteome</keyword>
<keyword evidence="2" id="KW-0732">Signal</keyword>
<sequence>MIFSCGREDRTGKMWHLSALLLMTLAHSGTPSDEITYLPGLVKQPSFKHYSGYLQASGTKKLHYWLVESQSSPVHDPLVLWLSGGPGCSSLYALLMQNGPFQVQDDGFSLNYNYYSWNKEANVLYLESPAGVGFSYSDEQNYTTNDDEVAEDNYLALQDFFKMYPYYKTHNFFITGSSYAGFYIPMLAVKVMQESAINFQGIAVGNGLSSIQLNGNSLVYFAYYHGLIGDDLWTALTQSCCPNNNSINAHSCNFYNNTNPDCVTAMQEVSHVIKDIGLNRYNLYANCSGGIPPHSGLGFDGQKYVTYDIDPPVFHNDYFGQKRRTLLRDIPSHKLKAKIPCVNTSAITAYLNNPYVRQSLHIPDNITSWEECSSAVLQNFTFQYDTMKSQYDQIIMAFKYRVLLYNGDTDMACNFLGNQWFVESLGMQEQIQRRAWLFNDGKDQIAGFVKEYQNFAFLTVKGAGHMVPMDKPNPAFTMINNFFKKRPFAT</sequence>
<accession>A0A6P4YIE0</accession>
<reference evidence="4" key="1">
    <citation type="submission" date="2025-08" db="UniProtKB">
        <authorList>
            <consortium name="RefSeq"/>
        </authorList>
    </citation>
    <scope>IDENTIFICATION</scope>
    <source>
        <tissue evidence="4">Gonad</tissue>
    </source>
</reference>
<dbReference type="InterPro" id="IPR029058">
    <property type="entry name" value="AB_hydrolase_fold"/>
</dbReference>
<dbReference type="PANTHER" id="PTHR11802:SF502">
    <property type="entry name" value="LYSOSOMAL PROTECTIVE PROTEIN"/>
    <property type="match status" value="1"/>
</dbReference>
<protein>
    <submittedName>
        <fullName evidence="4">Lysosomal protective protein-like isoform X1</fullName>
    </submittedName>
</protein>
<evidence type="ECO:0000256" key="2">
    <source>
        <dbReference type="SAM" id="SignalP"/>
    </source>
</evidence>
<dbReference type="InterPro" id="IPR033124">
    <property type="entry name" value="Ser_caboxypep_his_AS"/>
</dbReference>
<evidence type="ECO:0000256" key="1">
    <source>
        <dbReference type="ARBA" id="ARBA00009431"/>
    </source>
</evidence>
<dbReference type="PRINTS" id="PR00724">
    <property type="entry name" value="CRBOXYPTASEC"/>
</dbReference>
<evidence type="ECO:0000313" key="4">
    <source>
        <dbReference type="RefSeq" id="XP_019629135.1"/>
    </source>
</evidence>
<dbReference type="InterPro" id="IPR001563">
    <property type="entry name" value="Peptidase_S10"/>
</dbReference>
<gene>
    <name evidence="4" type="primary">LOC109473640</name>
</gene>
<dbReference type="AlphaFoldDB" id="A0A6P4YIE0"/>
<dbReference type="SUPFAM" id="SSF53474">
    <property type="entry name" value="alpha/beta-Hydrolases"/>
    <property type="match status" value="1"/>
</dbReference>
<feature type="chain" id="PRO_5027966385" evidence="2">
    <location>
        <begin position="32"/>
        <end position="490"/>
    </location>
</feature>
<dbReference type="PANTHER" id="PTHR11802">
    <property type="entry name" value="SERINE PROTEASE FAMILY S10 SERINE CARBOXYPEPTIDASE"/>
    <property type="match status" value="1"/>
</dbReference>
<dbReference type="Gene3D" id="3.40.50.1820">
    <property type="entry name" value="alpha/beta hydrolase"/>
    <property type="match status" value="1"/>
</dbReference>
<dbReference type="GeneID" id="109473640"/>
<feature type="signal peptide" evidence="2">
    <location>
        <begin position="1"/>
        <end position="31"/>
    </location>
</feature>
<proteinExistence type="inferred from homology"/>
<dbReference type="Pfam" id="PF00450">
    <property type="entry name" value="Peptidase_S10"/>
    <property type="match status" value="1"/>
</dbReference>
<dbReference type="OrthoDB" id="443318at2759"/>
<dbReference type="RefSeq" id="XP_019629135.1">
    <property type="nucleotide sequence ID" value="XM_019773576.1"/>
</dbReference>